<keyword evidence="3" id="KW-1185">Reference proteome</keyword>
<feature type="chain" id="PRO_5042530512" evidence="2">
    <location>
        <begin position="20"/>
        <end position="210"/>
    </location>
</feature>
<dbReference type="GeneID" id="107265079"/>
<evidence type="ECO:0000313" key="3">
    <source>
        <dbReference type="Proteomes" id="UP000694920"/>
    </source>
</evidence>
<dbReference type="Proteomes" id="UP000694920">
    <property type="component" value="Unplaced"/>
</dbReference>
<reference evidence="4" key="1">
    <citation type="submission" date="2025-08" db="UniProtKB">
        <authorList>
            <consortium name="RefSeq"/>
        </authorList>
    </citation>
    <scope>IDENTIFICATION</scope>
</reference>
<evidence type="ECO:0000313" key="4">
    <source>
        <dbReference type="RefSeq" id="XP_015589566.1"/>
    </source>
</evidence>
<name>A0AAJ7BMB9_CEPCN</name>
<feature type="signal peptide" evidence="2">
    <location>
        <begin position="1"/>
        <end position="19"/>
    </location>
</feature>
<evidence type="ECO:0000256" key="1">
    <source>
        <dbReference type="SAM" id="MobiDB-lite"/>
    </source>
</evidence>
<accession>A0AAJ7BMB9</accession>
<keyword evidence="2" id="KW-0732">Signal</keyword>
<dbReference type="KEGG" id="ccin:107265079"/>
<protein>
    <submittedName>
        <fullName evidence="4">Uncharacterized protein LOC107265079</fullName>
    </submittedName>
</protein>
<dbReference type="AlphaFoldDB" id="A0AAJ7BMB9"/>
<feature type="region of interest" description="Disordered" evidence="1">
    <location>
        <begin position="189"/>
        <end position="210"/>
    </location>
</feature>
<gene>
    <name evidence="4" type="primary">LOC107265079</name>
</gene>
<organism evidence="3 4">
    <name type="scientific">Cephus cinctus</name>
    <name type="common">Wheat stem sawfly</name>
    <dbReference type="NCBI Taxonomy" id="211228"/>
    <lineage>
        <taxon>Eukaryota</taxon>
        <taxon>Metazoa</taxon>
        <taxon>Ecdysozoa</taxon>
        <taxon>Arthropoda</taxon>
        <taxon>Hexapoda</taxon>
        <taxon>Insecta</taxon>
        <taxon>Pterygota</taxon>
        <taxon>Neoptera</taxon>
        <taxon>Endopterygota</taxon>
        <taxon>Hymenoptera</taxon>
        <taxon>Cephoidea</taxon>
        <taxon>Cephidae</taxon>
        <taxon>Cephus</taxon>
    </lineage>
</organism>
<dbReference type="RefSeq" id="XP_015589566.1">
    <property type="nucleotide sequence ID" value="XM_015734080.2"/>
</dbReference>
<proteinExistence type="predicted"/>
<evidence type="ECO:0000256" key="2">
    <source>
        <dbReference type="SAM" id="SignalP"/>
    </source>
</evidence>
<sequence length="210" mass="24038">MEFKTFSLCWVLLVARAAGLPNDESFRVRIDRHHNAQFGEGIRDWFKNMKDRVLGQPDPGLQPDQIREMQEVQTGWFQDRLMSPGRFVVDLANVKFDPARDWGFRIGNWYFIRKSDSSNDFSYSGTWDKTNLQTTEGGDWIELDTGNRGNFDYSITTETTQPELPKVEPTLETTSILSLVTSVKEVELSEENETGSNINPPEAEVVIPKN</sequence>